<evidence type="ECO:0000313" key="2">
    <source>
        <dbReference type="Proteomes" id="UP001058271"/>
    </source>
</evidence>
<organism evidence="1 2">
    <name type="scientific">Dactylosporangium roseum</name>
    <dbReference type="NCBI Taxonomy" id="47989"/>
    <lineage>
        <taxon>Bacteria</taxon>
        <taxon>Bacillati</taxon>
        <taxon>Actinomycetota</taxon>
        <taxon>Actinomycetes</taxon>
        <taxon>Micromonosporales</taxon>
        <taxon>Micromonosporaceae</taxon>
        <taxon>Dactylosporangium</taxon>
    </lineage>
</organism>
<dbReference type="Proteomes" id="UP001058271">
    <property type="component" value="Chromosome"/>
</dbReference>
<keyword evidence="2" id="KW-1185">Reference proteome</keyword>
<dbReference type="SUPFAM" id="SSF54637">
    <property type="entry name" value="Thioesterase/thiol ester dehydrase-isomerase"/>
    <property type="match status" value="1"/>
</dbReference>
<proteinExistence type="predicted"/>
<gene>
    <name evidence="1" type="ORF">Drose_26720</name>
</gene>
<dbReference type="RefSeq" id="WP_260724111.1">
    <property type="nucleotide sequence ID" value="NZ_BAAABS010000052.1"/>
</dbReference>
<sequence length="145" mass="15204">MRGLLRQRYPMLLLDRVVAATPRSLVAVKAVTAAEQCYANLGDEIDAGGLHYPLALLVESFGQAVSVLWALGGGAPAGVPLLATLRDVVVGSPALPGDVLEHHVRLEHVSGRSAIFSGHTESAGRRILDIGSLMTAVRSESDLTA</sequence>
<dbReference type="InterPro" id="IPR029069">
    <property type="entry name" value="HotDog_dom_sf"/>
</dbReference>
<name>A0ABY5Z1Z6_9ACTN</name>
<reference evidence="1" key="1">
    <citation type="submission" date="2021-04" db="EMBL/GenBank/DDBJ databases">
        <title>Biosynthetic gene clusters of Dactylosporangioum roseum.</title>
        <authorList>
            <person name="Hartkoorn R.C."/>
            <person name="Beaudoing E."/>
            <person name="Hot D."/>
            <person name="Moureu S."/>
        </authorList>
    </citation>
    <scope>NUCLEOTIDE SEQUENCE</scope>
    <source>
        <strain evidence="1">NRRL B-16295</strain>
    </source>
</reference>
<evidence type="ECO:0000313" key="1">
    <source>
        <dbReference type="EMBL" id="UWZ34773.1"/>
    </source>
</evidence>
<accession>A0ABY5Z1Z6</accession>
<dbReference type="Gene3D" id="3.10.129.10">
    <property type="entry name" value="Hotdog Thioesterase"/>
    <property type="match status" value="1"/>
</dbReference>
<protein>
    <submittedName>
        <fullName evidence="1">Beta-hydroxyacyl-ACP dehydratase</fullName>
    </submittedName>
</protein>
<dbReference type="EMBL" id="CP073721">
    <property type="protein sequence ID" value="UWZ34773.1"/>
    <property type="molecule type" value="Genomic_DNA"/>
</dbReference>